<evidence type="ECO:0000259" key="2">
    <source>
        <dbReference type="Pfam" id="PF03749"/>
    </source>
</evidence>
<reference evidence="5 9" key="2">
    <citation type="submission" date="2018-09" db="EMBL/GenBank/DDBJ databases">
        <title>Genomic epidemiology reveals two lineages of Vibrio cholerae that can cause global cholera epidemics despite absence of cholera toxin gene.</title>
        <authorList>
            <person name="Wang H."/>
            <person name="Zen W."/>
            <person name="Yu H."/>
            <person name="Zhang W."/>
            <person name="Pan J."/>
            <person name="Yang C."/>
            <person name="Cui Y."/>
        </authorList>
    </citation>
    <scope>NUCLEOTIDE SEQUENCE [LARGE SCALE GENOMIC DNA]</scope>
    <source>
        <strain evidence="5 9">00-1_S85</strain>
    </source>
</reference>
<evidence type="ECO:0000313" key="6">
    <source>
        <dbReference type="EMBL" id="TXX65853.1"/>
    </source>
</evidence>
<comment type="similarity">
    <text evidence="1">Belongs to the SfsA family.</text>
</comment>
<feature type="domain" description="Sugar fermentation stimulation protein C-terminal" evidence="2">
    <location>
        <begin position="96"/>
        <end position="239"/>
    </location>
</feature>
<dbReference type="InterPro" id="IPR005224">
    <property type="entry name" value="SfsA"/>
</dbReference>
<gene>
    <name evidence="1 5" type="primary">sfsA</name>
    <name evidence="5" type="ORF">D6U24_16085</name>
    <name evidence="4" type="ORF">ERS013200_01800</name>
    <name evidence="6" type="ORF">FXF03_08705</name>
</gene>
<dbReference type="Pfam" id="PF03749">
    <property type="entry name" value="SfsA"/>
    <property type="match status" value="1"/>
</dbReference>
<proteinExistence type="inferred from homology"/>
<feature type="domain" description="SfsA N-terminal OB" evidence="3">
    <location>
        <begin position="25"/>
        <end position="92"/>
    </location>
</feature>
<dbReference type="FunFam" id="3.40.1350.60:FF:000001">
    <property type="entry name" value="Sugar fermentation stimulation protein A"/>
    <property type="match status" value="1"/>
</dbReference>
<evidence type="ECO:0000313" key="8">
    <source>
        <dbReference type="Proteomes" id="UP000323819"/>
    </source>
</evidence>
<sequence>MPSPLAMNKKRNMHFSPPLQKGTLLKRYKRFLADVTLEDGSVITMHCANTGAMTGCAEPGSTVWFSTSDNPKRKYAHSWELTQTQAGHWICVNTARANALVVEAILAGEIPQLRGYDALSTEVKYGHENSRIDILLKSDSQPHCFIEVKSVTLLDEIQGDKGQGYFPDAVTTRGQKHLRELAEVAKDGSRSILLFAVLHSGIEKVAPALHIDANYSQLLKAAQEAGVEVLCYKASLSKHEIRMVSEVKFAHQVTKN</sequence>
<dbReference type="Proteomes" id="UP000041770">
    <property type="component" value="Unassembled WGS sequence"/>
</dbReference>
<dbReference type="Gene3D" id="3.40.1350.60">
    <property type="match status" value="1"/>
</dbReference>
<dbReference type="HAMAP" id="MF_00095">
    <property type="entry name" value="SfsA"/>
    <property type="match status" value="1"/>
</dbReference>
<dbReference type="NCBIfam" id="TIGR00230">
    <property type="entry name" value="sfsA"/>
    <property type="match status" value="1"/>
</dbReference>
<evidence type="ECO:0000313" key="9">
    <source>
        <dbReference type="Proteomes" id="UP000471242"/>
    </source>
</evidence>
<accession>A0A0H6XDD3</accession>
<dbReference type="EMBL" id="VSIJ01000024">
    <property type="protein sequence ID" value="TXX65853.1"/>
    <property type="molecule type" value="Genomic_DNA"/>
</dbReference>
<dbReference type="Proteomes" id="UP000471242">
    <property type="component" value="Unassembled WGS sequence"/>
</dbReference>
<organism evidence="5 9">
    <name type="scientific">Vibrio cholerae</name>
    <dbReference type="NCBI Taxonomy" id="666"/>
    <lineage>
        <taxon>Bacteria</taxon>
        <taxon>Pseudomonadati</taxon>
        <taxon>Pseudomonadota</taxon>
        <taxon>Gammaproteobacteria</taxon>
        <taxon>Vibrionales</taxon>
        <taxon>Vibrionaceae</taxon>
        <taxon>Vibrio</taxon>
    </lineage>
</organism>
<protein>
    <recommendedName>
        <fullName evidence="1">Sugar fermentation stimulation protein homolog</fullName>
    </recommendedName>
</protein>
<evidence type="ECO:0000313" key="4">
    <source>
        <dbReference type="EMBL" id="CSC60876.1"/>
    </source>
</evidence>
<dbReference type="Proteomes" id="UP000323819">
    <property type="component" value="Unassembled WGS sequence"/>
</dbReference>
<reference evidence="4 7" key="1">
    <citation type="submission" date="2015-07" db="EMBL/GenBank/DDBJ databases">
        <authorList>
            <consortium name="Pathogen Informatics"/>
        </authorList>
    </citation>
    <scope>NUCLEOTIDE SEQUENCE [LARGE SCALE GENOMIC DNA]</scope>
    <source>
        <strain evidence="4 7">A316</strain>
    </source>
</reference>
<dbReference type="GO" id="GO:0003677">
    <property type="term" value="F:DNA binding"/>
    <property type="evidence" value="ECO:0007669"/>
    <property type="project" value="InterPro"/>
</dbReference>
<dbReference type="FunFam" id="2.40.50.580:FF:000001">
    <property type="entry name" value="Sugar fermentation stimulation protein A"/>
    <property type="match status" value="1"/>
</dbReference>
<dbReference type="InterPro" id="IPR040452">
    <property type="entry name" value="SfsA_C"/>
</dbReference>
<dbReference type="EMBL" id="QZRB01000025">
    <property type="protein sequence ID" value="MVD24868.1"/>
    <property type="molecule type" value="Genomic_DNA"/>
</dbReference>
<evidence type="ECO:0000259" key="3">
    <source>
        <dbReference type="Pfam" id="PF17746"/>
    </source>
</evidence>
<dbReference type="Pfam" id="PF17746">
    <property type="entry name" value="SfsA_N"/>
    <property type="match status" value="1"/>
</dbReference>
<dbReference type="Gene3D" id="2.40.50.580">
    <property type="match status" value="1"/>
</dbReference>
<dbReference type="PANTHER" id="PTHR30545:SF2">
    <property type="entry name" value="SUGAR FERMENTATION STIMULATION PROTEIN A"/>
    <property type="match status" value="1"/>
</dbReference>
<dbReference type="EMBL" id="CWQY01000010">
    <property type="protein sequence ID" value="CSC60876.1"/>
    <property type="molecule type" value="Genomic_DNA"/>
</dbReference>
<reference evidence="6 8" key="3">
    <citation type="submission" date="2019-06" db="EMBL/GenBank/DDBJ databases">
        <title>Vibrio cholerae phylogeny based on whole-genome sequencing reveals genetic diversity and population strucutre.</title>
        <authorList>
            <person name="Zhiqiu Y."/>
            <person name="Bin L."/>
            <person name="Lingyan J."/>
        </authorList>
    </citation>
    <scope>NUCLEOTIDE SEQUENCE [LARGE SCALE GENOMIC DNA]</scope>
    <source>
        <strain evidence="6 8">N2814</strain>
    </source>
</reference>
<evidence type="ECO:0000256" key="1">
    <source>
        <dbReference type="HAMAP-Rule" id="MF_00095"/>
    </source>
</evidence>
<dbReference type="CDD" id="cd22359">
    <property type="entry name" value="SfsA-like_bacterial"/>
    <property type="match status" value="1"/>
</dbReference>
<dbReference type="InterPro" id="IPR041465">
    <property type="entry name" value="SfsA_N"/>
</dbReference>
<name>A0A0H6XDD3_VIBCL</name>
<evidence type="ECO:0000313" key="7">
    <source>
        <dbReference type="Proteomes" id="UP000041770"/>
    </source>
</evidence>
<dbReference type="PANTHER" id="PTHR30545">
    <property type="entry name" value="SUGAR FERMENTATION STIMULATION PROTEIN A"/>
    <property type="match status" value="1"/>
</dbReference>
<dbReference type="AlphaFoldDB" id="A0A0H6XDD3"/>
<evidence type="ECO:0000313" key="5">
    <source>
        <dbReference type="EMBL" id="MVD24868.1"/>
    </source>
</evidence>